<feature type="repeat" description="WD" evidence="3">
    <location>
        <begin position="136"/>
        <end position="173"/>
    </location>
</feature>
<dbReference type="SMART" id="SM00320">
    <property type="entry name" value="WD40"/>
    <property type="match status" value="3"/>
</dbReference>
<protein>
    <recommendedName>
        <fullName evidence="6">Cytosolic iron-sulfur protein assembly protein Ciao1</fullName>
    </recommendedName>
</protein>
<dbReference type="GO" id="GO:0016226">
    <property type="term" value="P:iron-sulfur cluster assembly"/>
    <property type="evidence" value="ECO:0007669"/>
    <property type="project" value="TreeGrafter"/>
</dbReference>
<accession>A0A8W8NAU5</accession>
<dbReference type="Gene3D" id="2.130.10.10">
    <property type="entry name" value="YVTN repeat-like/Quinoprotein amine dehydrogenase"/>
    <property type="match status" value="1"/>
</dbReference>
<dbReference type="Proteomes" id="UP000005408">
    <property type="component" value="Unassembled WGS sequence"/>
</dbReference>
<sequence>MLASCSYDNTIKLFKEEIDDWTCCNTLESHTSTVWKISFDQTGHRIVSCSDDKTLKIWQEYLPGNPEGIDTIGKESAWKCVCTLSGYHNRVIYDVDWSHSNGLIVSACGDECIRVFREEEISDKNQPSFSLVCTQNRAHSQDVNSVAWNPKEPGLLASGSDDGDVKLWEVVLD</sequence>
<dbReference type="EnsemblMetazoa" id="G5045.1">
    <property type="protein sequence ID" value="G5045.1:cds"/>
    <property type="gene ID" value="G5045"/>
</dbReference>
<proteinExistence type="predicted"/>
<evidence type="ECO:0008006" key="6">
    <source>
        <dbReference type="Google" id="ProtNLM"/>
    </source>
</evidence>
<dbReference type="AlphaFoldDB" id="A0A8W8NAU5"/>
<dbReference type="PROSITE" id="PS50082">
    <property type="entry name" value="WD_REPEATS_2"/>
    <property type="match status" value="2"/>
</dbReference>
<evidence type="ECO:0000313" key="5">
    <source>
        <dbReference type="Proteomes" id="UP000005408"/>
    </source>
</evidence>
<dbReference type="InterPro" id="IPR015943">
    <property type="entry name" value="WD40/YVTN_repeat-like_dom_sf"/>
</dbReference>
<dbReference type="PANTHER" id="PTHR19920">
    <property type="entry name" value="WD40 PROTEIN CIAO1"/>
    <property type="match status" value="1"/>
</dbReference>
<dbReference type="InterPro" id="IPR019775">
    <property type="entry name" value="WD40_repeat_CS"/>
</dbReference>
<dbReference type="PROSITE" id="PS50294">
    <property type="entry name" value="WD_REPEATS_REGION"/>
    <property type="match status" value="2"/>
</dbReference>
<keyword evidence="2" id="KW-0677">Repeat</keyword>
<dbReference type="EnsemblMetazoa" id="G5045.4">
    <property type="protein sequence ID" value="G5045.4:cds"/>
    <property type="gene ID" value="G5045"/>
</dbReference>
<evidence type="ECO:0000256" key="2">
    <source>
        <dbReference type="ARBA" id="ARBA00022737"/>
    </source>
</evidence>
<reference evidence="4" key="1">
    <citation type="submission" date="2022-08" db="UniProtKB">
        <authorList>
            <consortium name="EnsemblMetazoa"/>
        </authorList>
    </citation>
    <scope>IDENTIFICATION</scope>
    <source>
        <strain evidence="4">05x7-T-G4-1.051#20</strain>
    </source>
</reference>
<keyword evidence="5" id="KW-1185">Reference proteome</keyword>
<evidence type="ECO:0000313" key="4">
    <source>
        <dbReference type="EnsemblMetazoa" id="G5045.1:cds"/>
    </source>
</evidence>
<dbReference type="SUPFAM" id="SSF50978">
    <property type="entry name" value="WD40 repeat-like"/>
    <property type="match status" value="1"/>
</dbReference>
<dbReference type="PROSITE" id="PS00678">
    <property type="entry name" value="WD_REPEATS_1"/>
    <property type="match status" value="1"/>
</dbReference>
<dbReference type="PANTHER" id="PTHR19920:SF0">
    <property type="entry name" value="CYTOSOLIC IRON-SULFUR PROTEIN ASSEMBLY PROTEIN CIAO1-RELATED"/>
    <property type="match status" value="1"/>
</dbReference>
<evidence type="ECO:0000256" key="1">
    <source>
        <dbReference type="ARBA" id="ARBA00022574"/>
    </source>
</evidence>
<organism evidence="4 5">
    <name type="scientific">Magallana gigas</name>
    <name type="common">Pacific oyster</name>
    <name type="synonym">Crassostrea gigas</name>
    <dbReference type="NCBI Taxonomy" id="29159"/>
    <lineage>
        <taxon>Eukaryota</taxon>
        <taxon>Metazoa</taxon>
        <taxon>Spiralia</taxon>
        <taxon>Lophotrochozoa</taxon>
        <taxon>Mollusca</taxon>
        <taxon>Bivalvia</taxon>
        <taxon>Autobranchia</taxon>
        <taxon>Pteriomorphia</taxon>
        <taxon>Ostreida</taxon>
        <taxon>Ostreoidea</taxon>
        <taxon>Ostreidae</taxon>
        <taxon>Magallana</taxon>
    </lineage>
</organism>
<dbReference type="InterPro" id="IPR020472">
    <property type="entry name" value="WD40_PAC1"/>
</dbReference>
<dbReference type="InterPro" id="IPR036322">
    <property type="entry name" value="WD40_repeat_dom_sf"/>
</dbReference>
<dbReference type="Pfam" id="PF00400">
    <property type="entry name" value="WD40"/>
    <property type="match status" value="3"/>
</dbReference>
<evidence type="ECO:0000256" key="3">
    <source>
        <dbReference type="PROSITE-ProRule" id="PRU00221"/>
    </source>
</evidence>
<keyword evidence="1 3" id="KW-0853">WD repeat</keyword>
<name>A0A8W8NAU5_MAGGI</name>
<dbReference type="InterPro" id="IPR001680">
    <property type="entry name" value="WD40_rpt"/>
</dbReference>
<feature type="repeat" description="WD" evidence="3">
    <location>
        <begin position="27"/>
        <end position="59"/>
    </location>
</feature>
<dbReference type="PRINTS" id="PR00320">
    <property type="entry name" value="GPROTEINBRPT"/>
</dbReference>
<dbReference type="GO" id="GO:0097361">
    <property type="term" value="C:cytosolic [4Fe-4S] assembly targeting complex"/>
    <property type="evidence" value="ECO:0007669"/>
    <property type="project" value="TreeGrafter"/>
</dbReference>